<keyword evidence="2" id="KW-0812">Transmembrane</keyword>
<reference evidence="4" key="2">
    <citation type="journal article" date="2001" name="Science">
        <title>The composite genome of the legume symbiont Sinorhizobium meliloti.</title>
        <authorList>
            <person name="Galibert F."/>
            <person name="Finan T.M."/>
            <person name="Long S.R."/>
            <person name="Puehler A."/>
            <person name="Abola P."/>
            <person name="Ampe F."/>
            <person name="Barloy-Hubler F."/>
            <person name="Barnett M.J."/>
            <person name="Becker A."/>
            <person name="Boistard P."/>
            <person name="Bothe G."/>
            <person name="Boutry M."/>
            <person name="Bowser L."/>
            <person name="Buhrmester J."/>
            <person name="Cadieu E."/>
            <person name="Capela D."/>
            <person name="Chain P."/>
            <person name="Cowie A."/>
            <person name="Davis R.W."/>
            <person name="Dreano S."/>
            <person name="Federspiel N.A."/>
            <person name="Fisher R.F."/>
            <person name="Gloux S."/>
            <person name="Godrie T."/>
            <person name="Goffeau A."/>
            <person name="Golding B."/>
            <person name="Gouzy J."/>
            <person name="Gurjal M."/>
            <person name="Hernandez-Lucas I."/>
            <person name="Hong A."/>
            <person name="Huizar L."/>
            <person name="Hyman R.W."/>
            <person name="Jones T."/>
            <person name="Kahn D."/>
            <person name="Kahn M.L."/>
            <person name="Kalman S."/>
            <person name="Keating D.H."/>
            <person name="Kiss E."/>
            <person name="Komp C."/>
            <person name="Lelaure V."/>
            <person name="Masuy D."/>
            <person name="Palm C."/>
            <person name="Peck M.C."/>
            <person name="Pohl T.M."/>
            <person name="Portetelle D."/>
            <person name="Purnelle B."/>
            <person name="Ramsperger U."/>
            <person name="Surzycki R."/>
            <person name="Thebault P."/>
            <person name="Vandenbol M."/>
            <person name="Vorhoelter F.J."/>
            <person name="Weidner S."/>
            <person name="Wells D.H."/>
            <person name="Wong K."/>
            <person name="Yeh K.-C."/>
            <person name="Batut J."/>
        </authorList>
    </citation>
    <scope>NUCLEOTIDE SEQUENCE [LARGE SCALE GENOMIC DNA]</scope>
    <source>
        <strain evidence="4">1021</strain>
        <plasmid evidence="4">Plasmid pSymB</plasmid>
    </source>
</reference>
<feature type="transmembrane region" description="Helical" evidence="2">
    <location>
        <begin position="86"/>
        <end position="105"/>
    </location>
</feature>
<dbReference type="InterPro" id="IPR007251">
    <property type="entry name" value="Iron_permease_Fet4"/>
</dbReference>
<dbReference type="GO" id="GO:0055085">
    <property type="term" value="P:transmembrane transport"/>
    <property type="evidence" value="ECO:0007669"/>
    <property type="project" value="InterPro"/>
</dbReference>
<dbReference type="EMBL" id="AL591985">
    <property type="protein sequence ID" value="CAC49698.1"/>
    <property type="molecule type" value="Genomic_DNA"/>
</dbReference>
<keyword evidence="2" id="KW-1133">Transmembrane helix</keyword>
<protein>
    <recommendedName>
        <fullName evidence="5">Low affinity iron permease family protein</fullName>
    </recommendedName>
</protein>
<gene>
    <name evidence="3" type="ORF">SM_b21472</name>
</gene>
<feature type="region of interest" description="Disordered" evidence="1">
    <location>
        <begin position="157"/>
        <end position="179"/>
    </location>
</feature>
<keyword evidence="3" id="KW-0614">Plasmid</keyword>
<dbReference type="HOGENOM" id="CLU_072266_2_1_5"/>
<dbReference type="KEGG" id="sme:SM_b21472"/>
<dbReference type="PATRIC" id="fig|266834.11.peg.6221"/>
<evidence type="ECO:0000313" key="3">
    <source>
        <dbReference type="EMBL" id="CAC49698.1"/>
    </source>
</evidence>
<dbReference type="EnsemblBacteria" id="CAC49698">
    <property type="protein sequence ID" value="CAC49698"/>
    <property type="gene ID" value="SM_b21472"/>
</dbReference>
<geneLocation type="plasmid" evidence="3 4">
    <name>pSymB</name>
</geneLocation>
<keyword evidence="2" id="KW-0472">Membrane</keyword>
<keyword evidence="4" id="KW-1185">Reference proteome</keyword>
<dbReference type="eggNOG" id="COG5478">
    <property type="taxonomic scope" value="Bacteria"/>
</dbReference>
<feature type="compositionally biased region" description="Basic and acidic residues" evidence="1">
    <location>
        <begin position="157"/>
        <end position="167"/>
    </location>
</feature>
<evidence type="ECO:0000256" key="1">
    <source>
        <dbReference type="SAM" id="MobiDB-lite"/>
    </source>
</evidence>
<feature type="transmembrane region" description="Helical" evidence="2">
    <location>
        <begin position="61"/>
        <end position="80"/>
    </location>
</feature>
<dbReference type="AlphaFoldDB" id="Q92U44"/>
<evidence type="ECO:0000256" key="2">
    <source>
        <dbReference type="SAM" id="Phobius"/>
    </source>
</evidence>
<dbReference type="Proteomes" id="UP000001976">
    <property type="component" value="Plasmid pSymB"/>
</dbReference>
<organism evidence="3 4">
    <name type="scientific">Rhizobium meliloti (strain 1021)</name>
    <name type="common">Ensifer meliloti</name>
    <name type="synonym">Sinorhizobium meliloti</name>
    <dbReference type="NCBI Taxonomy" id="266834"/>
    <lineage>
        <taxon>Bacteria</taxon>
        <taxon>Pseudomonadati</taxon>
        <taxon>Pseudomonadota</taxon>
        <taxon>Alphaproteobacteria</taxon>
        <taxon>Hyphomicrobiales</taxon>
        <taxon>Rhizobiaceae</taxon>
        <taxon>Sinorhizobium/Ensifer group</taxon>
        <taxon>Sinorhizobium</taxon>
    </lineage>
</organism>
<dbReference type="Pfam" id="PF04120">
    <property type="entry name" value="Iron_permease"/>
    <property type="match status" value="1"/>
</dbReference>
<proteinExistence type="predicted"/>
<name>Q92U44_RHIME</name>
<accession>Q92U44</accession>
<evidence type="ECO:0008006" key="5">
    <source>
        <dbReference type="Google" id="ProtNLM"/>
    </source>
</evidence>
<dbReference type="OrthoDB" id="119761at2"/>
<evidence type="ECO:0000313" key="4">
    <source>
        <dbReference type="Proteomes" id="UP000001976"/>
    </source>
</evidence>
<sequence>MRTDSTCLRSVARLTELGVNGNSSPACVLISGSTNVGYSMPKANGFSRFASTVAEYSGRPAVFVLALVSIAVWGLTGPIFGFSQTWQLVVNTGTTIVTFLMVFVLQNTQNRDGRALQAKLDELILTSAAENSYVGIERLDEKELKRLAEILQQHAHDKDDHTLREKVSSVISRRPPTRS</sequence>
<reference evidence="3 4" key="1">
    <citation type="journal article" date="2001" name="Proc. Natl. Acad. Sci. U.S.A.">
        <title>The complete sequence of the 1,683-kb pSymB megaplasmid from the N2-fixing endosymbiont Sinorhizobium meliloti.</title>
        <authorList>
            <person name="Finan T.M."/>
            <person name="Weidner S."/>
            <person name="Wong K."/>
            <person name="Buhrmester J."/>
            <person name="Chain P."/>
            <person name="Vorholter F.J."/>
            <person name="Hernandez-Lucas I."/>
            <person name="Becker A."/>
            <person name="Cowie A."/>
            <person name="Gouzy J."/>
            <person name="Golding B."/>
            <person name="Puhler A."/>
        </authorList>
    </citation>
    <scope>NUCLEOTIDE SEQUENCE [LARGE SCALE GENOMIC DNA]</scope>
    <source>
        <strain evidence="3 4">1021</strain>
        <plasmid evidence="4">Plasmid pSymB</plasmid>
    </source>
</reference>
<dbReference type="PIR" id="B96004">
    <property type="entry name" value="B96004"/>
</dbReference>